<evidence type="ECO:0000313" key="3">
    <source>
        <dbReference type="Proteomes" id="UP001180020"/>
    </source>
</evidence>
<keyword evidence="3" id="KW-1185">Reference proteome</keyword>
<protein>
    <submittedName>
        <fullName evidence="2">Uncharacterized protein</fullName>
    </submittedName>
</protein>
<proteinExistence type="predicted"/>
<dbReference type="AlphaFoldDB" id="A0AAV9DJZ6"/>
<sequence>MNGTDIGSSSQPPQHQHQQQLSVTAALTESLTFEEVSKLFYLPIAEAANILADVDTVEEIVSSVS</sequence>
<reference evidence="2" key="2">
    <citation type="submission" date="2023-06" db="EMBL/GenBank/DDBJ databases">
        <authorList>
            <person name="Ma L."/>
            <person name="Liu K.-W."/>
            <person name="Li Z."/>
            <person name="Hsiao Y.-Y."/>
            <person name="Qi Y."/>
            <person name="Fu T."/>
            <person name="Tang G."/>
            <person name="Zhang D."/>
            <person name="Sun W.-H."/>
            <person name="Liu D.-K."/>
            <person name="Li Y."/>
            <person name="Chen G.-Z."/>
            <person name="Liu X.-D."/>
            <person name="Liao X.-Y."/>
            <person name="Jiang Y.-T."/>
            <person name="Yu X."/>
            <person name="Hao Y."/>
            <person name="Huang J."/>
            <person name="Zhao X.-W."/>
            <person name="Ke S."/>
            <person name="Chen Y.-Y."/>
            <person name="Wu W.-L."/>
            <person name="Hsu J.-L."/>
            <person name="Lin Y.-F."/>
            <person name="Huang M.-D."/>
            <person name="Li C.-Y."/>
            <person name="Huang L."/>
            <person name="Wang Z.-W."/>
            <person name="Zhao X."/>
            <person name="Zhong W.-Y."/>
            <person name="Peng D.-H."/>
            <person name="Ahmad S."/>
            <person name="Lan S."/>
            <person name="Zhang J.-S."/>
            <person name="Tsai W.-C."/>
            <person name="Van De Peer Y."/>
            <person name="Liu Z.-J."/>
        </authorList>
    </citation>
    <scope>NUCLEOTIDE SEQUENCE</scope>
    <source>
        <strain evidence="2">CP</strain>
        <tissue evidence="2">Leaves</tissue>
    </source>
</reference>
<organism evidence="2 3">
    <name type="scientific">Acorus calamus</name>
    <name type="common">Sweet flag</name>
    <dbReference type="NCBI Taxonomy" id="4465"/>
    <lineage>
        <taxon>Eukaryota</taxon>
        <taxon>Viridiplantae</taxon>
        <taxon>Streptophyta</taxon>
        <taxon>Embryophyta</taxon>
        <taxon>Tracheophyta</taxon>
        <taxon>Spermatophyta</taxon>
        <taxon>Magnoliopsida</taxon>
        <taxon>Liliopsida</taxon>
        <taxon>Acoraceae</taxon>
        <taxon>Acorus</taxon>
    </lineage>
</organism>
<accession>A0AAV9DJZ6</accession>
<gene>
    <name evidence="2" type="ORF">QJS10_CPB12g00632</name>
</gene>
<name>A0AAV9DJZ6_ACOCL</name>
<dbReference type="EMBL" id="JAUJYO010000012">
    <property type="protein sequence ID" value="KAK1301497.1"/>
    <property type="molecule type" value="Genomic_DNA"/>
</dbReference>
<evidence type="ECO:0000256" key="1">
    <source>
        <dbReference type="SAM" id="MobiDB-lite"/>
    </source>
</evidence>
<reference evidence="2" key="1">
    <citation type="journal article" date="2023" name="Nat. Commun.">
        <title>Diploid and tetraploid genomes of Acorus and the evolution of monocots.</title>
        <authorList>
            <person name="Ma L."/>
            <person name="Liu K.W."/>
            <person name="Li Z."/>
            <person name="Hsiao Y.Y."/>
            <person name="Qi Y."/>
            <person name="Fu T."/>
            <person name="Tang G.D."/>
            <person name="Zhang D."/>
            <person name="Sun W.H."/>
            <person name="Liu D.K."/>
            <person name="Li Y."/>
            <person name="Chen G.Z."/>
            <person name="Liu X.D."/>
            <person name="Liao X.Y."/>
            <person name="Jiang Y.T."/>
            <person name="Yu X."/>
            <person name="Hao Y."/>
            <person name="Huang J."/>
            <person name="Zhao X.W."/>
            <person name="Ke S."/>
            <person name="Chen Y.Y."/>
            <person name="Wu W.L."/>
            <person name="Hsu J.L."/>
            <person name="Lin Y.F."/>
            <person name="Huang M.D."/>
            <person name="Li C.Y."/>
            <person name="Huang L."/>
            <person name="Wang Z.W."/>
            <person name="Zhao X."/>
            <person name="Zhong W.Y."/>
            <person name="Peng D.H."/>
            <person name="Ahmad S."/>
            <person name="Lan S."/>
            <person name="Zhang J.S."/>
            <person name="Tsai W.C."/>
            <person name="Van de Peer Y."/>
            <person name="Liu Z.J."/>
        </authorList>
    </citation>
    <scope>NUCLEOTIDE SEQUENCE</scope>
    <source>
        <strain evidence="2">CP</strain>
    </source>
</reference>
<dbReference type="Proteomes" id="UP001180020">
    <property type="component" value="Unassembled WGS sequence"/>
</dbReference>
<evidence type="ECO:0000313" key="2">
    <source>
        <dbReference type="EMBL" id="KAK1301497.1"/>
    </source>
</evidence>
<feature type="region of interest" description="Disordered" evidence="1">
    <location>
        <begin position="1"/>
        <end position="21"/>
    </location>
</feature>
<feature type="compositionally biased region" description="Low complexity" evidence="1">
    <location>
        <begin position="8"/>
        <end position="20"/>
    </location>
</feature>
<comment type="caution">
    <text evidence="2">The sequence shown here is derived from an EMBL/GenBank/DDBJ whole genome shotgun (WGS) entry which is preliminary data.</text>
</comment>